<feature type="compositionally biased region" description="Basic and acidic residues" evidence="3">
    <location>
        <begin position="69"/>
        <end position="88"/>
    </location>
</feature>
<sequence>MFGKYSVMPVSTSHYSIYDAGKLLALLRDGRKLMGTLRSFDQFANAVLEGACERVIVGDLFGDIPLGTEGRKGGNRSERNNEEKNGVP</sequence>
<evidence type="ECO:0000256" key="3">
    <source>
        <dbReference type="SAM" id="MobiDB-lite"/>
    </source>
</evidence>
<feature type="domain" description="Sm" evidence="4">
    <location>
        <begin position="26"/>
        <end position="62"/>
    </location>
</feature>
<dbReference type="SUPFAM" id="SSF50182">
    <property type="entry name" value="Sm-like ribonucleoproteins"/>
    <property type="match status" value="1"/>
</dbReference>
<organism evidence="5 6">
    <name type="scientific">Hibiscus syriacus</name>
    <name type="common">Rose of Sharon</name>
    <dbReference type="NCBI Taxonomy" id="106335"/>
    <lineage>
        <taxon>Eukaryota</taxon>
        <taxon>Viridiplantae</taxon>
        <taxon>Streptophyta</taxon>
        <taxon>Embryophyta</taxon>
        <taxon>Tracheophyta</taxon>
        <taxon>Spermatophyta</taxon>
        <taxon>Magnoliopsida</taxon>
        <taxon>eudicotyledons</taxon>
        <taxon>Gunneridae</taxon>
        <taxon>Pentapetalae</taxon>
        <taxon>rosids</taxon>
        <taxon>malvids</taxon>
        <taxon>Malvales</taxon>
        <taxon>Malvaceae</taxon>
        <taxon>Malvoideae</taxon>
        <taxon>Hibiscus</taxon>
    </lineage>
</organism>
<dbReference type="PANTHER" id="PTHR15588:SF20">
    <property type="entry name" value="SM-LIKE PROTEIN LSM1B"/>
    <property type="match status" value="1"/>
</dbReference>
<keyword evidence="2" id="KW-0687">Ribonucleoprotein</keyword>
<dbReference type="PANTHER" id="PTHR15588">
    <property type="entry name" value="LSM1"/>
    <property type="match status" value="1"/>
</dbReference>
<dbReference type="InterPro" id="IPR001163">
    <property type="entry name" value="Sm_dom_euk/arc"/>
</dbReference>
<dbReference type="GO" id="GO:0000932">
    <property type="term" value="C:P-body"/>
    <property type="evidence" value="ECO:0007669"/>
    <property type="project" value="TreeGrafter"/>
</dbReference>
<dbReference type="EMBL" id="VEPZ02001768">
    <property type="protein sequence ID" value="KAE8656227.1"/>
    <property type="molecule type" value="Genomic_DNA"/>
</dbReference>
<evidence type="ECO:0000259" key="4">
    <source>
        <dbReference type="Pfam" id="PF01423"/>
    </source>
</evidence>
<evidence type="ECO:0000313" key="6">
    <source>
        <dbReference type="Proteomes" id="UP000436088"/>
    </source>
</evidence>
<dbReference type="GO" id="GO:1990904">
    <property type="term" value="C:ribonucleoprotein complex"/>
    <property type="evidence" value="ECO:0007669"/>
    <property type="project" value="UniProtKB-KW"/>
</dbReference>
<proteinExistence type="predicted"/>
<name>A0A6A2XII2_HIBSY</name>
<evidence type="ECO:0000256" key="1">
    <source>
        <dbReference type="ARBA" id="ARBA00022884"/>
    </source>
</evidence>
<dbReference type="GO" id="GO:0003729">
    <property type="term" value="F:mRNA binding"/>
    <property type="evidence" value="ECO:0007669"/>
    <property type="project" value="TreeGrafter"/>
</dbReference>
<keyword evidence="6" id="KW-1185">Reference proteome</keyword>
<keyword evidence="1" id="KW-0694">RNA-binding</keyword>
<evidence type="ECO:0000313" key="5">
    <source>
        <dbReference type="EMBL" id="KAE8656227.1"/>
    </source>
</evidence>
<dbReference type="Gene3D" id="2.30.30.100">
    <property type="match status" value="1"/>
</dbReference>
<evidence type="ECO:0000256" key="2">
    <source>
        <dbReference type="ARBA" id="ARBA00023274"/>
    </source>
</evidence>
<dbReference type="InterPro" id="IPR010920">
    <property type="entry name" value="LSM_dom_sf"/>
</dbReference>
<comment type="caution">
    <text evidence="5">The sequence shown here is derived from an EMBL/GenBank/DDBJ whole genome shotgun (WGS) entry which is preliminary data.</text>
</comment>
<dbReference type="Proteomes" id="UP000436088">
    <property type="component" value="Unassembled WGS sequence"/>
</dbReference>
<gene>
    <name evidence="5" type="ORF">F3Y22_tig00117005pilonHSYRG00176</name>
</gene>
<feature type="region of interest" description="Disordered" evidence="3">
    <location>
        <begin position="64"/>
        <end position="88"/>
    </location>
</feature>
<accession>A0A6A2XII2</accession>
<dbReference type="GO" id="GO:0000290">
    <property type="term" value="P:deadenylation-dependent decapping of nuclear-transcribed mRNA"/>
    <property type="evidence" value="ECO:0007669"/>
    <property type="project" value="TreeGrafter"/>
</dbReference>
<dbReference type="InterPro" id="IPR044642">
    <property type="entry name" value="PTHR15588"/>
</dbReference>
<dbReference type="GO" id="GO:1990726">
    <property type="term" value="C:Lsm1-7-Pat1 complex"/>
    <property type="evidence" value="ECO:0007669"/>
    <property type="project" value="TreeGrafter"/>
</dbReference>
<protein>
    <submittedName>
        <fullName evidence="5">U6 snRNA-associated Sm-like protein LSm1</fullName>
    </submittedName>
</protein>
<reference evidence="5" key="1">
    <citation type="submission" date="2019-09" db="EMBL/GenBank/DDBJ databases">
        <title>Draft genome information of white flower Hibiscus syriacus.</title>
        <authorList>
            <person name="Kim Y.-M."/>
        </authorList>
    </citation>
    <scope>NUCLEOTIDE SEQUENCE [LARGE SCALE GENOMIC DNA]</scope>
    <source>
        <strain evidence="5">YM2019G1</strain>
    </source>
</reference>
<dbReference type="AlphaFoldDB" id="A0A6A2XII2"/>
<dbReference type="Pfam" id="PF01423">
    <property type="entry name" value="LSM"/>
    <property type="match status" value="1"/>
</dbReference>